<dbReference type="EMBL" id="CM009295">
    <property type="protein sequence ID" value="PNT33533.1"/>
    <property type="molecule type" value="Genomic_DNA"/>
</dbReference>
<evidence type="ECO:0000313" key="3">
    <source>
        <dbReference type="Proteomes" id="UP000006729"/>
    </source>
</evidence>
<feature type="compositionally biased region" description="Polar residues" evidence="1">
    <location>
        <begin position="142"/>
        <end position="157"/>
    </location>
</feature>
<accession>A0A2K2A7L8</accession>
<feature type="compositionally biased region" description="Low complexity" evidence="1">
    <location>
        <begin position="121"/>
        <end position="137"/>
    </location>
</feature>
<dbReference type="InParanoid" id="A0A2K2A7L8"/>
<dbReference type="AlphaFoldDB" id="A0A2K2A7L8"/>
<organism evidence="2 3">
    <name type="scientific">Populus trichocarpa</name>
    <name type="common">Western balsam poplar</name>
    <name type="synonym">Populus balsamifera subsp. trichocarpa</name>
    <dbReference type="NCBI Taxonomy" id="3694"/>
    <lineage>
        <taxon>Eukaryota</taxon>
        <taxon>Viridiplantae</taxon>
        <taxon>Streptophyta</taxon>
        <taxon>Embryophyta</taxon>
        <taxon>Tracheophyta</taxon>
        <taxon>Spermatophyta</taxon>
        <taxon>Magnoliopsida</taxon>
        <taxon>eudicotyledons</taxon>
        <taxon>Gunneridae</taxon>
        <taxon>Pentapetalae</taxon>
        <taxon>rosids</taxon>
        <taxon>fabids</taxon>
        <taxon>Malpighiales</taxon>
        <taxon>Salicaceae</taxon>
        <taxon>Saliceae</taxon>
        <taxon>Populus</taxon>
    </lineage>
</organism>
<protein>
    <submittedName>
        <fullName evidence="2">Uncharacterized protein</fullName>
    </submittedName>
</protein>
<proteinExistence type="predicted"/>
<keyword evidence="3" id="KW-1185">Reference proteome</keyword>
<dbReference type="FunCoup" id="A0A2K2A7L8">
    <property type="interactions" value="2607"/>
</dbReference>
<sequence>MASTAGESRRRKNVDRGSDRLALITCQIHALPPGYPSQPLNSQDPPLHLSNKITGTADNDAAQFLSGPNKSLGIFPLLKEERWRGSKKMSLPYDHEPTTIAAGHGGSTVKPSSREFDTDAEASIASSAETSSKVESSLAKPSRSTSGTEQNLKQQRWISSSVTPNQITSAIAASEKSRLRCSVVVALSAVLSHLGFPLLGSNLISSIINFRPLYLVLLTNVTLVLFNNQRAFKGAVEAENKIPSTGGTDWTEQASEALKVAW</sequence>
<dbReference type="Proteomes" id="UP000006729">
    <property type="component" value="Chromosome 6"/>
</dbReference>
<gene>
    <name evidence="2" type="ORF">POPTR_006G244600</name>
</gene>
<name>A0A2K2A7L8_POPTR</name>
<feature type="region of interest" description="Disordered" evidence="1">
    <location>
        <begin position="88"/>
        <end position="157"/>
    </location>
</feature>
<dbReference type="PANTHER" id="PTHR35469">
    <property type="entry name" value="TRANSMEMBRANE PROTEIN"/>
    <property type="match status" value="1"/>
</dbReference>
<evidence type="ECO:0000256" key="1">
    <source>
        <dbReference type="SAM" id="MobiDB-lite"/>
    </source>
</evidence>
<reference evidence="2 3" key="1">
    <citation type="journal article" date="2006" name="Science">
        <title>The genome of black cottonwood, Populus trichocarpa (Torr. &amp; Gray).</title>
        <authorList>
            <person name="Tuskan G.A."/>
            <person name="Difazio S."/>
            <person name="Jansson S."/>
            <person name="Bohlmann J."/>
            <person name="Grigoriev I."/>
            <person name="Hellsten U."/>
            <person name="Putnam N."/>
            <person name="Ralph S."/>
            <person name="Rombauts S."/>
            <person name="Salamov A."/>
            <person name="Schein J."/>
            <person name="Sterck L."/>
            <person name="Aerts A."/>
            <person name="Bhalerao R.R."/>
            <person name="Bhalerao R.P."/>
            <person name="Blaudez D."/>
            <person name="Boerjan W."/>
            <person name="Brun A."/>
            <person name="Brunner A."/>
            <person name="Busov V."/>
            <person name="Campbell M."/>
            <person name="Carlson J."/>
            <person name="Chalot M."/>
            <person name="Chapman J."/>
            <person name="Chen G.L."/>
            <person name="Cooper D."/>
            <person name="Coutinho P.M."/>
            <person name="Couturier J."/>
            <person name="Covert S."/>
            <person name="Cronk Q."/>
            <person name="Cunningham R."/>
            <person name="Davis J."/>
            <person name="Degroeve S."/>
            <person name="Dejardin A."/>
            <person name="Depamphilis C."/>
            <person name="Detter J."/>
            <person name="Dirks B."/>
            <person name="Dubchak I."/>
            <person name="Duplessis S."/>
            <person name="Ehlting J."/>
            <person name="Ellis B."/>
            <person name="Gendler K."/>
            <person name="Goodstein D."/>
            <person name="Gribskov M."/>
            <person name="Grimwood J."/>
            <person name="Groover A."/>
            <person name="Gunter L."/>
            <person name="Hamberger B."/>
            <person name="Heinze B."/>
            <person name="Helariutta Y."/>
            <person name="Henrissat B."/>
            <person name="Holligan D."/>
            <person name="Holt R."/>
            <person name="Huang W."/>
            <person name="Islam-Faridi N."/>
            <person name="Jones S."/>
            <person name="Jones-Rhoades M."/>
            <person name="Jorgensen R."/>
            <person name="Joshi C."/>
            <person name="Kangasjarvi J."/>
            <person name="Karlsson J."/>
            <person name="Kelleher C."/>
            <person name="Kirkpatrick R."/>
            <person name="Kirst M."/>
            <person name="Kohler A."/>
            <person name="Kalluri U."/>
            <person name="Larimer F."/>
            <person name="Leebens-Mack J."/>
            <person name="Leple J.C."/>
            <person name="Locascio P."/>
            <person name="Lou Y."/>
            <person name="Lucas S."/>
            <person name="Martin F."/>
            <person name="Montanini B."/>
            <person name="Napoli C."/>
            <person name="Nelson D.R."/>
            <person name="Nelson C."/>
            <person name="Nieminen K."/>
            <person name="Nilsson O."/>
            <person name="Pereda V."/>
            <person name="Peter G."/>
            <person name="Philippe R."/>
            <person name="Pilate G."/>
            <person name="Poliakov A."/>
            <person name="Razumovskaya J."/>
            <person name="Richardson P."/>
            <person name="Rinaldi C."/>
            <person name="Ritland K."/>
            <person name="Rouze P."/>
            <person name="Ryaboy D."/>
            <person name="Schmutz J."/>
            <person name="Schrader J."/>
            <person name="Segerman B."/>
            <person name="Shin H."/>
            <person name="Siddiqui A."/>
            <person name="Sterky F."/>
            <person name="Terry A."/>
            <person name="Tsai C.J."/>
            <person name="Uberbacher E."/>
            <person name="Unneberg P."/>
            <person name="Vahala J."/>
            <person name="Wall K."/>
            <person name="Wessler S."/>
            <person name="Yang G."/>
            <person name="Yin T."/>
            <person name="Douglas C."/>
            <person name="Marra M."/>
            <person name="Sandberg G."/>
            <person name="Van de Peer Y."/>
            <person name="Rokhsar D."/>
        </authorList>
    </citation>
    <scope>NUCLEOTIDE SEQUENCE [LARGE SCALE GENOMIC DNA]</scope>
    <source>
        <strain evidence="3">cv. Nisqually</strain>
    </source>
</reference>
<dbReference type="STRING" id="3694.A0A2K2A7L8"/>
<evidence type="ECO:0000313" key="2">
    <source>
        <dbReference type="EMBL" id="PNT33533.1"/>
    </source>
</evidence>
<dbReference type="PANTHER" id="PTHR35469:SF4">
    <property type="entry name" value="TRANSMEMBRANE PROTEIN"/>
    <property type="match status" value="1"/>
</dbReference>